<proteinExistence type="predicted"/>
<evidence type="ECO:0000256" key="1">
    <source>
        <dbReference type="SAM" id="MobiDB-lite"/>
    </source>
</evidence>
<dbReference type="OrthoDB" id="6509975at2759"/>
<evidence type="ECO:0000313" key="4">
    <source>
        <dbReference type="Proteomes" id="UP000886523"/>
    </source>
</evidence>
<organism evidence="3 4">
    <name type="scientific">Hydnum rufescens UP504</name>
    <dbReference type="NCBI Taxonomy" id="1448309"/>
    <lineage>
        <taxon>Eukaryota</taxon>
        <taxon>Fungi</taxon>
        <taxon>Dikarya</taxon>
        <taxon>Basidiomycota</taxon>
        <taxon>Agaricomycotina</taxon>
        <taxon>Agaricomycetes</taxon>
        <taxon>Cantharellales</taxon>
        <taxon>Hydnaceae</taxon>
        <taxon>Hydnum</taxon>
    </lineage>
</organism>
<dbReference type="AlphaFoldDB" id="A0A9P6ABK9"/>
<feature type="region of interest" description="Disordered" evidence="1">
    <location>
        <begin position="111"/>
        <end position="132"/>
    </location>
</feature>
<dbReference type="EMBL" id="MU129560">
    <property type="protein sequence ID" value="KAF9502856.1"/>
    <property type="molecule type" value="Genomic_DNA"/>
</dbReference>
<gene>
    <name evidence="3" type="ORF">BS47DRAFT_1369962</name>
</gene>
<feature type="signal peptide" evidence="2">
    <location>
        <begin position="1"/>
        <end position="21"/>
    </location>
</feature>
<accession>A0A9P6ABK9</accession>
<feature type="chain" id="PRO_5040159824" evidence="2">
    <location>
        <begin position="22"/>
        <end position="132"/>
    </location>
</feature>
<evidence type="ECO:0000313" key="3">
    <source>
        <dbReference type="EMBL" id="KAF9502856.1"/>
    </source>
</evidence>
<evidence type="ECO:0000256" key="2">
    <source>
        <dbReference type="SAM" id="SignalP"/>
    </source>
</evidence>
<protein>
    <submittedName>
        <fullName evidence="3">Uncharacterized protein</fullName>
    </submittedName>
</protein>
<sequence>MLAGFLPVALAALHLACPAVGGPALKPTKTFAGNTAAFPPPGVPIDHSLFPPGEVLGFEGKTATGDEAFAVQTAPAYAYNHDFVPLIQPDVEKSRRKHRFPGDIDLVTENTNQLVQGDDEEIARKKKKPFNP</sequence>
<keyword evidence="2" id="KW-0732">Signal</keyword>
<reference evidence="3" key="1">
    <citation type="journal article" date="2020" name="Nat. Commun.">
        <title>Large-scale genome sequencing of mycorrhizal fungi provides insights into the early evolution of symbiotic traits.</title>
        <authorList>
            <person name="Miyauchi S."/>
            <person name="Kiss E."/>
            <person name="Kuo A."/>
            <person name="Drula E."/>
            <person name="Kohler A."/>
            <person name="Sanchez-Garcia M."/>
            <person name="Morin E."/>
            <person name="Andreopoulos B."/>
            <person name="Barry K.W."/>
            <person name="Bonito G."/>
            <person name="Buee M."/>
            <person name="Carver A."/>
            <person name="Chen C."/>
            <person name="Cichocki N."/>
            <person name="Clum A."/>
            <person name="Culley D."/>
            <person name="Crous P.W."/>
            <person name="Fauchery L."/>
            <person name="Girlanda M."/>
            <person name="Hayes R.D."/>
            <person name="Keri Z."/>
            <person name="LaButti K."/>
            <person name="Lipzen A."/>
            <person name="Lombard V."/>
            <person name="Magnuson J."/>
            <person name="Maillard F."/>
            <person name="Murat C."/>
            <person name="Nolan M."/>
            <person name="Ohm R.A."/>
            <person name="Pangilinan J."/>
            <person name="Pereira M.F."/>
            <person name="Perotto S."/>
            <person name="Peter M."/>
            <person name="Pfister S."/>
            <person name="Riley R."/>
            <person name="Sitrit Y."/>
            <person name="Stielow J.B."/>
            <person name="Szollosi G."/>
            <person name="Zifcakova L."/>
            <person name="Stursova M."/>
            <person name="Spatafora J.W."/>
            <person name="Tedersoo L."/>
            <person name="Vaario L.M."/>
            <person name="Yamada A."/>
            <person name="Yan M."/>
            <person name="Wang P."/>
            <person name="Xu J."/>
            <person name="Bruns T."/>
            <person name="Baldrian P."/>
            <person name="Vilgalys R."/>
            <person name="Dunand C."/>
            <person name="Henrissat B."/>
            <person name="Grigoriev I.V."/>
            <person name="Hibbett D."/>
            <person name="Nagy L.G."/>
            <person name="Martin F.M."/>
        </authorList>
    </citation>
    <scope>NUCLEOTIDE SEQUENCE</scope>
    <source>
        <strain evidence="3">UP504</strain>
    </source>
</reference>
<feature type="non-terminal residue" evidence="3">
    <location>
        <position position="132"/>
    </location>
</feature>
<comment type="caution">
    <text evidence="3">The sequence shown here is derived from an EMBL/GenBank/DDBJ whole genome shotgun (WGS) entry which is preliminary data.</text>
</comment>
<name>A0A9P6ABK9_9AGAM</name>
<dbReference type="Proteomes" id="UP000886523">
    <property type="component" value="Unassembled WGS sequence"/>
</dbReference>
<keyword evidence="4" id="KW-1185">Reference proteome</keyword>